<accession>A0A6J3L2L8</accession>
<keyword evidence="2" id="KW-0963">Cytoplasm</keyword>
<protein>
    <recommendedName>
        <fullName evidence="5">Tetratricopeptide repeat protein 29</fullName>
    </recommendedName>
</protein>
<evidence type="ECO:0000256" key="1">
    <source>
        <dbReference type="ARBA" id="ARBA00004496"/>
    </source>
</evidence>
<keyword evidence="3" id="KW-0677">Repeat</keyword>
<keyword evidence="9" id="KW-1185">Reference proteome</keyword>
<dbReference type="Gene3D" id="1.25.40.10">
    <property type="entry name" value="Tetratricopeptide repeat domain"/>
    <property type="match status" value="1"/>
</dbReference>
<dbReference type="InterPro" id="IPR019734">
    <property type="entry name" value="TPR_rpt"/>
</dbReference>
<gene>
    <name evidence="10" type="primary">LOC117238586</name>
</gene>
<sequence>MLCFIFPLFHLSVYVLLLRAYEETLKIMTAKYRQGKRHDVEEFLKKNCTEWSNNSDSNISGYIDNPKIKLKTLPQAQGKEINKVIDDLKAALPNITPKEIRRFYMPYHEAILLEFKEQGYQQSFDYMTELLRFDEKISEKTPGSLSWKKPSLKDQPDFINYLTNGFIASEKSKRKGDYFAQATTLLDMALFFQSKTWEWWWIADHLYQFALSVAKLIDGDDAKTITLIRYLYGRFLCHELQNPTEALDHLNKARKDSENKTWNASAKLEIKQHCIFKECNILLYKTLLIFVRTERLQNPQSALKACIEAKERATDAGNIEYTNEVLYELGKCYIAVNEIKNALQTFSKLLALAKRTSDIEGVCNAHMELAFAYKHLSDSDYTEKHLRMCRENAENFGLLEKLADAHYYTGEHYLSQGKLHLSTKHLENALNLYSRLDLTHEADQARCIAGISKGQERIQKYIDLLLRCGEYDENATLKLCRWKSYREIFWIEETFDTKLDLEIQHENSDTLSSSLSSTLHNDQATLQL</sequence>
<evidence type="ECO:0000256" key="6">
    <source>
        <dbReference type="ARBA" id="ARBA00044739"/>
    </source>
</evidence>
<reference evidence="10" key="1">
    <citation type="submission" date="2025-08" db="UniProtKB">
        <authorList>
            <consortium name="RefSeq"/>
        </authorList>
    </citation>
    <scope>IDENTIFICATION</scope>
    <source>
        <tissue evidence="10">Muscle</tissue>
    </source>
</reference>
<proteinExistence type="predicted"/>
<dbReference type="Proteomes" id="UP000504631">
    <property type="component" value="Unplaced"/>
</dbReference>
<dbReference type="SUPFAM" id="SSF48452">
    <property type="entry name" value="TPR-like"/>
    <property type="match status" value="1"/>
</dbReference>
<dbReference type="GO" id="GO:0003341">
    <property type="term" value="P:cilium movement"/>
    <property type="evidence" value="ECO:0007669"/>
    <property type="project" value="TreeGrafter"/>
</dbReference>
<dbReference type="RefSeq" id="XP_033359497.1">
    <property type="nucleotide sequence ID" value="XM_033503606.1"/>
</dbReference>
<name>A0A6J3L2L8_9HYME</name>
<dbReference type="GO" id="GO:0005929">
    <property type="term" value="C:cilium"/>
    <property type="evidence" value="ECO:0007669"/>
    <property type="project" value="TreeGrafter"/>
</dbReference>
<evidence type="ECO:0000256" key="8">
    <source>
        <dbReference type="SAM" id="SignalP"/>
    </source>
</evidence>
<evidence type="ECO:0000256" key="7">
    <source>
        <dbReference type="PROSITE-ProRule" id="PRU00339"/>
    </source>
</evidence>
<feature type="chain" id="PRO_5027042993" description="Tetratricopeptide repeat protein 29" evidence="8">
    <location>
        <begin position="21"/>
        <end position="528"/>
    </location>
</feature>
<feature type="signal peptide" evidence="8">
    <location>
        <begin position="1"/>
        <end position="20"/>
    </location>
</feature>
<evidence type="ECO:0000313" key="9">
    <source>
        <dbReference type="Proteomes" id="UP000504631"/>
    </source>
</evidence>
<dbReference type="GO" id="GO:0005737">
    <property type="term" value="C:cytoplasm"/>
    <property type="evidence" value="ECO:0007669"/>
    <property type="project" value="UniProtKB-SubCell"/>
</dbReference>
<comment type="subcellular location">
    <subcellularLocation>
        <location evidence="1">Cytoplasm</location>
    </subcellularLocation>
</comment>
<evidence type="ECO:0000256" key="3">
    <source>
        <dbReference type="ARBA" id="ARBA00022737"/>
    </source>
</evidence>
<dbReference type="InterPro" id="IPR011990">
    <property type="entry name" value="TPR-like_helical_dom_sf"/>
</dbReference>
<evidence type="ECO:0000256" key="2">
    <source>
        <dbReference type="ARBA" id="ARBA00022490"/>
    </source>
</evidence>
<dbReference type="AlphaFoldDB" id="A0A6J3L2L8"/>
<organism evidence="9 10">
    <name type="scientific">Bombus vosnesenskii</name>
    <dbReference type="NCBI Taxonomy" id="207650"/>
    <lineage>
        <taxon>Eukaryota</taxon>
        <taxon>Metazoa</taxon>
        <taxon>Ecdysozoa</taxon>
        <taxon>Arthropoda</taxon>
        <taxon>Hexapoda</taxon>
        <taxon>Insecta</taxon>
        <taxon>Pterygota</taxon>
        <taxon>Neoptera</taxon>
        <taxon>Endopterygota</taxon>
        <taxon>Hymenoptera</taxon>
        <taxon>Apocrita</taxon>
        <taxon>Aculeata</taxon>
        <taxon>Apoidea</taxon>
        <taxon>Anthophila</taxon>
        <taxon>Apidae</taxon>
        <taxon>Bombus</taxon>
        <taxon>Pyrobombus</taxon>
    </lineage>
</organism>
<dbReference type="PROSITE" id="PS50005">
    <property type="entry name" value="TPR"/>
    <property type="match status" value="1"/>
</dbReference>
<dbReference type="InterPro" id="IPR051476">
    <property type="entry name" value="Bac_ResReg_Asp_Phosphatase"/>
</dbReference>
<comment type="function">
    <text evidence="6">Axonemal protein which is implicated in axonemal and/or peri-axonemal structure assembly and regulates flagellum assembly and beating and therefore sperm motility.</text>
</comment>
<feature type="repeat" description="TPR" evidence="7">
    <location>
        <begin position="323"/>
        <end position="356"/>
    </location>
</feature>
<dbReference type="GeneID" id="117238586"/>
<keyword evidence="4 7" id="KW-0802">TPR repeat</keyword>
<dbReference type="SMART" id="SM00028">
    <property type="entry name" value="TPR"/>
    <property type="match status" value="3"/>
</dbReference>
<evidence type="ECO:0000313" key="10">
    <source>
        <dbReference type="RefSeq" id="XP_033359497.1"/>
    </source>
</evidence>
<evidence type="ECO:0000256" key="5">
    <source>
        <dbReference type="ARBA" id="ARBA00040665"/>
    </source>
</evidence>
<dbReference type="KEGG" id="bvk:117238586"/>
<evidence type="ECO:0000256" key="4">
    <source>
        <dbReference type="ARBA" id="ARBA00022803"/>
    </source>
</evidence>
<dbReference type="PANTHER" id="PTHR46630:SF1">
    <property type="entry name" value="TETRATRICOPEPTIDE REPEAT PROTEIN 29"/>
    <property type="match status" value="1"/>
</dbReference>
<dbReference type="PANTHER" id="PTHR46630">
    <property type="entry name" value="TETRATRICOPEPTIDE REPEAT PROTEIN 29"/>
    <property type="match status" value="1"/>
</dbReference>
<keyword evidence="8" id="KW-0732">Signal</keyword>